<name>A0A0A4AA54_9GAMM</name>
<dbReference type="PRINTS" id="PR00039">
    <property type="entry name" value="HTHLYSR"/>
</dbReference>
<evidence type="ECO:0000256" key="1">
    <source>
        <dbReference type="ARBA" id="ARBA00009437"/>
    </source>
</evidence>
<keyword evidence="4" id="KW-0804">Transcription</keyword>
<dbReference type="SUPFAM" id="SSF46785">
    <property type="entry name" value="Winged helix' DNA-binding domain"/>
    <property type="match status" value="1"/>
</dbReference>
<dbReference type="SUPFAM" id="SSF53850">
    <property type="entry name" value="Periplasmic binding protein-like II"/>
    <property type="match status" value="1"/>
</dbReference>
<keyword evidence="7" id="KW-1185">Reference proteome</keyword>
<proteinExistence type="inferred from homology"/>
<dbReference type="Proteomes" id="UP000030351">
    <property type="component" value="Unassembled WGS sequence"/>
</dbReference>
<comment type="similarity">
    <text evidence="1">Belongs to the LysR transcriptional regulatory family.</text>
</comment>
<dbReference type="PANTHER" id="PTHR30537">
    <property type="entry name" value="HTH-TYPE TRANSCRIPTIONAL REGULATOR"/>
    <property type="match status" value="1"/>
</dbReference>
<keyword evidence="2" id="KW-0805">Transcription regulation</keyword>
<dbReference type="GO" id="GO:0043565">
    <property type="term" value="F:sequence-specific DNA binding"/>
    <property type="evidence" value="ECO:0007669"/>
    <property type="project" value="TreeGrafter"/>
</dbReference>
<evidence type="ECO:0000259" key="5">
    <source>
        <dbReference type="PROSITE" id="PS50931"/>
    </source>
</evidence>
<dbReference type="InterPro" id="IPR036388">
    <property type="entry name" value="WH-like_DNA-bd_sf"/>
</dbReference>
<evidence type="ECO:0000256" key="3">
    <source>
        <dbReference type="ARBA" id="ARBA00023125"/>
    </source>
</evidence>
<sequence length="319" mass="35645">MKESLVSGIDRIELMQTFVRIVEAGSLSAAAIRLNTTQPTASRRLQSLERLLGVKLLQRTTHVMKLTDEGERCLAHAKALVERWQATEDDLRGAAEEPKGVLRVLVPHAFGQEQMILPLQDYLRRYPKMTVEWMLSDRRPDFIAEGVDCAVHVGALTDPSVVAQLVAEVPRIVVASPEILVNQTGSDRPASLAGLPWVALSTFYRQQVVLNNDRGETQRIDIRPRLLTDSLYALRNSVLAGMGAGIASSWAVKEDIETGRLRHLCPAWHAEPLPVYLVYPWARFYPAKLRQFLALMREVLPMIGGTRHPGNKRPRPAQG</sequence>
<dbReference type="InterPro" id="IPR058163">
    <property type="entry name" value="LysR-type_TF_proteobact-type"/>
</dbReference>
<dbReference type="AlphaFoldDB" id="A0A0A4AA54"/>
<dbReference type="FunFam" id="1.10.10.10:FF:000001">
    <property type="entry name" value="LysR family transcriptional regulator"/>
    <property type="match status" value="1"/>
</dbReference>
<evidence type="ECO:0000313" key="6">
    <source>
        <dbReference type="EMBL" id="KGT94708.1"/>
    </source>
</evidence>
<dbReference type="Pfam" id="PF00126">
    <property type="entry name" value="HTH_1"/>
    <property type="match status" value="1"/>
</dbReference>
<dbReference type="PROSITE" id="PS50931">
    <property type="entry name" value="HTH_LYSR"/>
    <property type="match status" value="1"/>
</dbReference>
<dbReference type="Gene3D" id="1.10.10.10">
    <property type="entry name" value="Winged helix-like DNA-binding domain superfamily/Winged helix DNA-binding domain"/>
    <property type="match status" value="1"/>
</dbReference>
<dbReference type="STRING" id="371042.NG99_08870"/>
<dbReference type="eggNOG" id="COG0583">
    <property type="taxonomic scope" value="Bacteria"/>
</dbReference>
<dbReference type="GO" id="GO:0006351">
    <property type="term" value="P:DNA-templated transcription"/>
    <property type="evidence" value="ECO:0007669"/>
    <property type="project" value="TreeGrafter"/>
</dbReference>
<evidence type="ECO:0000256" key="4">
    <source>
        <dbReference type="ARBA" id="ARBA00023163"/>
    </source>
</evidence>
<dbReference type="Gene3D" id="3.40.190.290">
    <property type="match status" value="1"/>
</dbReference>
<comment type="caution">
    <text evidence="6">The sequence shown here is derived from an EMBL/GenBank/DDBJ whole genome shotgun (WGS) entry which is preliminary data.</text>
</comment>
<dbReference type="CDD" id="cd08422">
    <property type="entry name" value="PBP2_CrgA_like"/>
    <property type="match status" value="1"/>
</dbReference>
<dbReference type="InterPro" id="IPR005119">
    <property type="entry name" value="LysR_subst-bd"/>
</dbReference>
<dbReference type="OrthoDB" id="8723543at2"/>
<feature type="domain" description="HTH lysR-type" evidence="5">
    <location>
        <begin position="10"/>
        <end position="67"/>
    </location>
</feature>
<dbReference type="RefSeq" id="WP_034890999.1">
    <property type="nucleotide sequence ID" value="NZ_JRUQ01000027.1"/>
</dbReference>
<keyword evidence="3" id="KW-0238">DNA-binding</keyword>
<dbReference type="EMBL" id="JRUQ01000027">
    <property type="protein sequence ID" value="KGT94708.1"/>
    <property type="molecule type" value="Genomic_DNA"/>
</dbReference>
<organism evidence="6 7">
    <name type="scientific">Erwinia typographi</name>
    <dbReference type="NCBI Taxonomy" id="371042"/>
    <lineage>
        <taxon>Bacteria</taxon>
        <taxon>Pseudomonadati</taxon>
        <taxon>Pseudomonadota</taxon>
        <taxon>Gammaproteobacteria</taxon>
        <taxon>Enterobacterales</taxon>
        <taxon>Erwiniaceae</taxon>
        <taxon>Erwinia</taxon>
    </lineage>
</organism>
<accession>A0A0A4AA54</accession>
<protein>
    <submittedName>
        <fullName evidence="6">LysR family transcriptional regulator</fullName>
    </submittedName>
</protein>
<evidence type="ECO:0000256" key="2">
    <source>
        <dbReference type="ARBA" id="ARBA00023015"/>
    </source>
</evidence>
<dbReference type="GO" id="GO:0003700">
    <property type="term" value="F:DNA-binding transcription factor activity"/>
    <property type="evidence" value="ECO:0007669"/>
    <property type="project" value="InterPro"/>
</dbReference>
<dbReference type="InterPro" id="IPR036390">
    <property type="entry name" value="WH_DNA-bd_sf"/>
</dbReference>
<gene>
    <name evidence="6" type="ORF">NG99_08870</name>
</gene>
<dbReference type="InterPro" id="IPR000847">
    <property type="entry name" value="LysR_HTH_N"/>
</dbReference>
<dbReference type="Pfam" id="PF03466">
    <property type="entry name" value="LysR_substrate"/>
    <property type="match status" value="1"/>
</dbReference>
<evidence type="ECO:0000313" key="7">
    <source>
        <dbReference type="Proteomes" id="UP000030351"/>
    </source>
</evidence>
<dbReference type="PANTHER" id="PTHR30537:SF5">
    <property type="entry name" value="HTH-TYPE TRANSCRIPTIONAL ACTIVATOR TTDR-RELATED"/>
    <property type="match status" value="1"/>
</dbReference>
<reference evidence="6 7" key="1">
    <citation type="submission" date="2014-10" db="EMBL/GenBank/DDBJ databases">
        <title>Genome sequence of Erwinia typographi M043b.</title>
        <authorList>
            <person name="Chan K.-G."/>
            <person name="Tan W.-S."/>
        </authorList>
    </citation>
    <scope>NUCLEOTIDE SEQUENCE [LARGE SCALE GENOMIC DNA]</scope>
    <source>
        <strain evidence="6 7">M043b</strain>
    </source>
</reference>